<keyword evidence="4" id="KW-0255">Endonuclease</keyword>
<evidence type="ECO:0000259" key="7">
    <source>
        <dbReference type="Pfam" id="PF06817"/>
    </source>
</evidence>
<dbReference type="GO" id="GO:0016787">
    <property type="term" value="F:hydrolase activity"/>
    <property type="evidence" value="ECO:0007669"/>
    <property type="project" value="UniProtKB-KW"/>
</dbReference>
<protein>
    <submittedName>
        <fullName evidence="8">POK25 protein</fullName>
    </submittedName>
</protein>
<evidence type="ECO:0000256" key="2">
    <source>
        <dbReference type="ARBA" id="ARBA00022695"/>
    </source>
</evidence>
<evidence type="ECO:0000256" key="5">
    <source>
        <dbReference type="ARBA" id="ARBA00022801"/>
    </source>
</evidence>
<dbReference type="PANTHER" id="PTHR41694">
    <property type="entry name" value="ENDOGENOUS RETROVIRUS GROUP K MEMBER POL PROTEIN"/>
    <property type="match status" value="1"/>
</dbReference>
<evidence type="ECO:0000256" key="6">
    <source>
        <dbReference type="ARBA" id="ARBA00022918"/>
    </source>
</evidence>
<evidence type="ECO:0000313" key="8">
    <source>
        <dbReference type="EMBL" id="NXP20057.1"/>
    </source>
</evidence>
<keyword evidence="6" id="KW-0695">RNA-directed DNA polymerase</keyword>
<evidence type="ECO:0000256" key="1">
    <source>
        <dbReference type="ARBA" id="ARBA00022679"/>
    </source>
</evidence>
<organism evidence="8 9">
    <name type="scientific">Scytalopus superciliaris</name>
    <dbReference type="NCBI Taxonomy" id="312124"/>
    <lineage>
        <taxon>Eukaryota</taxon>
        <taxon>Metazoa</taxon>
        <taxon>Chordata</taxon>
        <taxon>Craniata</taxon>
        <taxon>Vertebrata</taxon>
        <taxon>Euteleostomi</taxon>
        <taxon>Archelosauria</taxon>
        <taxon>Archosauria</taxon>
        <taxon>Dinosauria</taxon>
        <taxon>Saurischia</taxon>
        <taxon>Theropoda</taxon>
        <taxon>Coelurosauria</taxon>
        <taxon>Aves</taxon>
        <taxon>Neognathae</taxon>
        <taxon>Neoaves</taxon>
        <taxon>Telluraves</taxon>
        <taxon>Australaves</taxon>
        <taxon>Passeriformes</taxon>
        <taxon>Rhinocryptidae</taxon>
        <taxon>Scytalopus</taxon>
    </lineage>
</organism>
<dbReference type="InterPro" id="IPR010661">
    <property type="entry name" value="RVT_thumb"/>
</dbReference>
<dbReference type="SUPFAM" id="SSF56672">
    <property type="entry name" value="DNA/RNA polymerases"/>
    <property type="match status" value="1"/>
</dbReference>
<evidence type="ECO:0000256" key="4">
    <source>
        <dbReference type="ARBA" id="ARBA00022759"/>
    </source>
</evidence>
<feature type="domain" description="Reverse transcriptase thumb" evidence="7">
    <location>
        <begin position="2"/>
        <end position="49"/>
    </location>
</feature>
<feature type="non-terminal residue" evidence="8">
    <location>
        <position position="99"/>
    </location>
</feature>
<dbReference type="Pfam" id="PF06817">
    <property type="entry name" value="RVT_thumb"/>
    <property type="match status" value="1"/>
</dbReference>
<evidence type="ECO:0000313" key="9">
    <source>
        <dbReference type="Proteomes" id="UP000580825"/>
    </source>
</evidence>
<reference evidence="8 9" key="1">
    <citation type="submission" date="2019-09" db="EMBL/GenBank/DDBJ databases">
        <title>Bird 10,000 Genomes (B10K) Project - Family phase.</title>
        <authorList>
            <person name="Zhang G."/>
        </authorList>
    </citation>
    <scope>NUCLEOTIDE SEQUENCE [LARGE SCALE GENOMIC DNA]</scope>
    <source>
        <strain evidence="8">B10K-DU-002-46</strain>
        <tissue evidence="8">Muscle</tissue>
    </source>
</reference>
<dbReference type="GO" id="GO:0004519">
    <property type="term" value="F:endonuclease activity"/>
    <property type="evidence" value="ECO:0007669"/>
    <property type="project" value="UniProtKB-KW"/>
</dbReference>
<keyword evidence="2" id="KW-0548">Nucleotidyltransferase</keyword>
<comment type="caution">
    <text evidence="8">The sequence shown here is derived from an EMBL/GenBank/DDBJ whole genome shotgun (WGS) entry which is preliminary data.</text>
</comment>
<keyword evidence="3" id="KW-0540">Nuclease</keyword>
<proteinExistence type="predicted"/>
<gene>
    <name evidence="8" type="primary">Ervk25_0</name>
    <name evidence="8" type="ORF">SCYSUP_R15381</name>
</gene>
<dbReference type="EMBL" id="VXBX01002821">
    <property type="protein sequence ID" value="NXP20057.1"/>
    <property type="molecule type" value="Genomic_DNA"/>
</dbReference>
<dbReference type="GO" id="GO:0035613">
    <property type="term" value="F:RNA stem-loop binding"/>
    <property type="evidence" value="ECO:0007669"/>
    <property type="project" value="TreeGrafter"/>
</dbReference>
<dbReference type="AlphaFoldDB" id="A0A7L1YBJ0"/>
<evidence type="ECO:0000256" key="3">
    <source>
        <dbReference type="ARBA" id="ARBA00022722"/>
    </source>
</evidence>
<dbReference type="PANTHER" id="PTHR41694:SF3">
    <property type="entry name" value="RNA-DIRECTED DNA POLYMERASE-RELATED"/>
    <property type="match status" value="1"/>
</dbReference>
<keyword evidence="9" id="KW-1185">Reference proteome</keyword>
<accession>A0A7L1YBJ0</accession>
<keyword evidence="1" id="KW-0808">Transferase</keyword>
<dbReference type="InterPro" id="IPR043128">
    <property type="entry name" value="Rev_trsase/Diguanyl_cyclase"/>
</dbReference>
<dbReference type="GO" id="GO:0003964">
    <property type="term" value="F:RNA-directed DNA polymerase activity"/>
    <property type="evidence" value="ECO:0007669"/>
    <property type="project" value="UniProtKB-KW"/>
</dbReference>
<sequence length="99" mass="11365">VQKLLETINWVRPLLGLTTTQLTPLFQLLKSDKYLLSPQSLTKGAQTALREVEKAIETKQAYCLTKNQSLNLYVVINLYHALGLLGQWNTQWKDPLHFI</sequence>
<dbReference type="InterPro" id="IPR043502">
    <property type="entry name" value="DNA/RNA_pol_sf"/>
</dbReference>
<dbReference type="Proteomes" id="UP000580825">
    <property type="component" value="Unassembled WGS sequence"/>
</dbReference>
<feature type="non-terminal residue" evidence="8">
    <location>
        <position position="1"/>
    </location>
</feature>
<dbReference type="Gene3D" id="3.30.70.270">
    <property type="match status" value="1"/>
</dbReference>
<name>A0A7L1YBJ0_9PASS</name>
<keyword evidence="5" id="KW-0378">Hydrolase</keyword>